<dbReference type="InterPro" id="IPR049625">
    <property type="entry name" value="Glyco_transf_61_cat"/>
</dbReference>
<comment type="caution">
    <text evidence="2">The sequence shown here is derived from an EMBL/GenBank/DDBJ whole genome shotgun (WGS) entry which is preliminary data.</text>
</comment>
<dbReference type="Pfam" id="PF04577">
    <property type="entry name" value="Glyco_transf_61"/>
    <property type="match status" value="1"/>
</dbReference>
<gene>
    <name evidence="2" type="ORF">OQ497_12480</name>
</gene>
<dbReference type="Proteomes" id="UP001301152">
    <property type="component" value="Unassembled WGS sequence"/>
</dbReference>
<protein>
    <submittedName>
        <fullName evidence="2">Glycosyltransferase 61 family protein</fullName>
    </submittedName>
</protein>
<evidence type="ECO:0000313" key="3">
    <source>
        <dbReference type="Proteomes" id="UP001301152"/>
    </source>
</evidence>
<keyword evidence="3" id="KW-1185">Reference proteome</keyword>
<dbReference type="EMBL" id="JAPIUZ010000012">
    <property type="protein sequence ID" value="MCX2564753.1"/>
    <property type="molecule type" value="Genomic_DNA"/>
</dbReference>
<evidence type="ECO:0000259" key="1">
    <source>
        <dbReference type="Pfam" id="PF04577"/>
    </source>
</evidence>
<evidence type="ECO:0000313" key="2">
    <source>
        <dbReference type="EMBL" id="MCX2564753.1"/>
    </source>
</evidence>
<organism evidence="2 3">
    <name type="scientific">Acetobacter thailandicus</name>
    <dbReference type="NCBI Taxonomy" id="1502842"/>
    <lineage>
        <taxon>Bacteria</taxon>
        <taxon>Pseudomonadati</taxon>
        <taxon>Pseudomonadota</taxon>
        <taxon>Alphaproteobacteria</taxon>
        <taxon>Acetobacterales</taxon>
        <taxon>Acetobacteraceae</taxon>
        <taxon>Acetobacter</taxon>
    </lineage>
</organism>
<proteinExistence type="predicted"/>
<feature type="domain" description="Glycosyltransferase 61 catalytic" evidence="1">
    <location>
        <begin position="466"/>
        <end position="640"/>
    </location>
</feature>
<dbReference type="RefSeq" id="WP_173560382.1">
    <property type="nucleotide sequence ID" value="NZ_JAPIUZ010000012.1"/>
</dbReference>
<accession>A0ABT3QHI3</accession>
<sequence>MFSQSPKIIESKLGSIYAWKHVNMINIKYIIYRLKNNVVRDFYEKSFKFINMSDLSYRDEFIFSAEQLLRQNILDDYSSELVAMICYIASRDTGYFWEGLNNFLKKRVNEVNEWTSGYISSKKFHRIPSIIRQCRPDKDYYSKVSLSNVGFFSKNPEISYYEYGNEQAENYIIREFGFDFLKMYNYVKIPQAKSDFFLLLSLYKEGGVSSDVCSVSKCSITNLVNKISGIGIVFREGKLCKNFICCESKNEILKKYISKIVNYISYCMSECIECDYELLTSNFSFNSFILDSYCEKSIEISPNSISFINHSFYDAFIDSNDEEENLSNNLRNSSFETFSLFSIDKEKIFSDIKNKNYVYGSIDGYYLNSSDNVLVVGHDRTPTFKKQVQRKISIPKLNLFKLQDLGISGHACLWYGNKYAKLDSYLSLVAEQEAIAGHWMNPKNCKNIRYIEEPLIISFGAGYGCYGHYIVDDIPRLALSKKLLGDLEFYSRKILIPKKTPVWALEILKFFFNLSDDNFITFDHETEFVRSKDCIVPSFCHRDYNFHPFLRDFYTSFHNNNTVPHKRICVSRKGWEDHKINQRVFESQSIFEEIAKMRGFEIVHPETMNISDQIKLFSETRCQIGEHGSGQHASVYNKFGMTVGTVNPLTEIQTNLGRIYGDTNILLYGEKNNFDKNGNLFFNNSIENIKKFFDKVDEEDLRRDCIYR</sequence>
<name>A0ABT3QHI3_9PROT</name>
<dbReference type="Gene3D" id="3.90.550.20">
    <property type="match status" value="1"/>
</dbReference>
<reference evidence="2 3" key="1">
    <citation type="submission" date="2022-11" db="EMBL/GenBank/DDBJ databases">
        <title>Genome sequencing of Acetobacter type strain.</title>
        <authorList>
            <person name="Heo J."/>
            <person name="Lee D."/>
            <person name="Han B.-H."/>
            <person name="Hong S.-B."/>
            <person name="Kwon S.-W."/>
        </authorList>
    </citation>
    <scope>NUCLEOTIDE SEQUENCE [LARGE SCALE GENOMIC DNA]</scope>
    <source>
        <strain evidence="2 3">KACC 21253</strain>
    </source>
</reference>